<sequence>MRKMLNTLYVTTPDTYLSKDGENVVVRLEEKTLARYPLHNLEGICTFGYAGVSPALMGSCAEKGVDLTFMTKSGRFLARIVGEARGNVVLRKEQYRISDDERRSALMARNMIVGKLYNTKWVLERAIRDYSLRLDSTALKRVSASLTELIGLVPHVEDLDVLRGLEGSGAAQYSGVFDELILQQKEAFFFHGRSKRPPLDNVNALLSFAYSLLASEMRAALEAAGLDPYVGFMHRDRPGRASLALDLMEELRSVYADRFVLTLINKKIVTAGGFTRKENGAVLMDDDTRRTVLKQWQERKQEKIVHPYLNESIPWGLVPHAQAMLLARTIRGDLEEYPPFFWK</sequence>
<comment type="function">
    <text evidence="10">CRISPR (clustered regularly interspaced short palindromic repeat), is an adaptive immune system that provides protection against mobile genetic elements (viruses, transposable elements and conjugative plasmids). CRISPR clusters contain spacers, sequences complementary to antecedent mobile elements, and target invading nucleic acids. CRISPR clusters are transcribed and processed into CRISPR RNA (crRNA). Acts as a dsDNA endonuclease. Involved in the integration of spacer DNA into the CRISPR cassette.</text>
</comment>
<evidence type="ECO:0000256" key="5">
    <source>
        <dbReference type="ARBA" id="ARBA00022842"/>
    </source>
</evidence>
<evidence type="ECO:0000256" key="9">
    <source>
        <dbReference type="ARBA" id="ARBA00038592"/>
    </source>
</evidence>
<evidence type="ECO:0000256" key="6">
    <source>
        <dbReference type="ARBA" id="ARBA00023118"/>
    </source>
</evidence>
<dbReference type="GO" id="GO:0043571">
    <property type="term" value="P:maintenance of CRISPR repeat elements"/>
    <property type="evidence" value="ECO:0007669"/>
    <property type="project" value="UniProtKB-UniRule"/>
</dbReference>
<keyword evidence="6 10" id="KW-0051">Antiviral defense</keyword>
<dbReference type="GO" id="GO:0051607">
    <property type="term" value="P:defense response to virus"/>
    <property type="evidence" value="ECO:0007669"/>
    <property type="project" value="UniProtKB-UniRule"/>
</dbReference>
<evidence type="ECO:0000256" key="2">
    <source>
        <dbReference type="ARBA" id="ARBA00022723"/>
    </source>
</evidence>
<feature type="binding site" evidence="10">
    <location>
        <position position="234"/>
    </location>
    <ligand>
        <name>Mn(2+)</name>
        <dbReference type="ChEBI" id="CHEBI:29035"/>
    </ligand>
</feature>
<reference evidence="11 12" key="1">
    <citation type="submission" date="2017-05" db="EMBL/GenBank/DDBJ databases">
        <title>Functional genome analysis of Paenibacillus pasadenensis strain R16: insights on endophytic life style and antifungal activity.</title>
        <authorList>
            <person name="Passera A."/>
            <person name="Marcolungo L."/>
            <person name="Casati P."/>
            <person name="Brasca M."/>
            <person name="Quaglino F."/>
            <person name="Delledonne M."/>
        </authorList>
    </citation>
    <scope>NUCLEOTIDE SEQUENCE [LARGE SCALE GENOMIC DNA]</scope>
    <source>
        <strain evidence="11 12">R16</strain>
    </source>
</reference>
<dbReference type="PANTHER" id="PTHR34353">
    <property type="entry name" value="CRISPR-ASSOCIATED ENDONUCLEASE CAS1 1"/>
    <property type="match status" value="1"/>
</dbReference>
<dbReference type="PANTHER" id="PTHR34353:SF2">
    <property type="entry name" value="CRISPR-ASSOCIATED ENDONUCLEASE CAS1 1"/>
    <property type="match status" value="1"/>
</dbReference>
<dbReference type="NCBIfam" id="TIGR00287">
    <property type="entry name" value="cas1"/>
    <property type="match status" value="1"/>
</dbReference>
<dbReference type="EC" id="3.1.-.-" evidence="10"/>
<keyword evidence="12" id="KW-1185">Reference proteome</keyword>
<dbReference type="CDD" id="cd09721">
    <property type="entry name" value="Cas1_I-C"/>
    <property type="match status" value="1"/>
</dbReference>
<keyword evidence="8 10" id="KW-0464">Manganese</keyword>
<evidence type="ECO:0000256" key="7">
    <source>
        <dbReference type="ARBA" id="ARBA00023125"/>
    </source>
</evidence>
<dbReference type="AlphaFoldDB" id="A0A2N5NBL9"/>
<evidence type="ECO:0000256" key="10">
    <source>
        <dbReference type="HAMAP-Rule" id="MF_01470"/>
    </source>
</evidence>
<dbReference type="Gene3D" id="3.100.10.20">
    <property type="entry name" value="CRISPR-associated endonuclease Cas1, N-terminal domain"/>
    <property type="match status" value="1"/>
</dbReference>
<dbReference type="OrthoDB" id="9803119at2"/>
<evidence type="ECO:0000313" key="11">
    <source>
        <dbReference type="EMBL" id="PLT47749.1"/>
    </source>
</evidence>
<protein>
    <recommendedName>
        <fullName evidence="10">CRISPR-associated endonuclease Cas1</fullName>
        <ecNumber evidence="10">3.1.-.-</ecNumber>
    </recommendedName>
</protein>
<dbReference type="GO" id="GO:0004520">
    <property type="term" value="F:DNA endonuclease activity"/>
    <property type="evidence" value="ECO:0007669"/>
    <property type="project" value="InterPro"/>
</dbReference>
<comment type="similarity">
    <text evidence="10">Belongs to the CRISPR-associated endonuclease Cas1 family.</text>
</comment>
<evidence type="ECO:0000313" key="12">
    <source>
        <dbReference type="Proteomes" id="UP000234789"/>
    </source>
</evidence>
<dbReference type="InterPro" id="IPR019856">
    <property type="entry name" value="CRISPR-assoc_Cas1_DVULG"/>
</dbReference>
<dbReference type="Proteomes" id="UP000234789">
    <property type="component" value="Unassembled WGS sequence"/>
</dbReference>
<dbReference type="InterPro" id="IPR042211">
    <property type="entry name" value="CRISPR-assoc_Cas1_N"/>
</dbReference>
<proteinExistence type="inferred from homology"/>
<gene>
    <name evidence="10" type="primary">cas1</name>
    <name evidence="11" type="ORF">B8V81_0656</name>
</gene>
<dbReference type="Gene3D" id="1.20.120.920">
    <property type="entry name" value="CRISPR-associated endonuclease Cas1, C-terminal domain"/>
    <property type="match status" value="1"/>
</dbReference>
<dbReference type="NCBIfam" id="TIGR03640">
    <property type="entry name" value="cas1_DVULG"/>
    <property type="match status" value="1"/>
</dbReference>
<dbReference type="Pfam" id="PF01867">
    <property type="entry name" value="Cas_Cas1"/>
    <property type="match status" value="1"/>
</dbReference>
<dbReference type="EMBL" id="NFEZ01000002">
    <property type="protein sequence ID" value="PLT47749.1"/>
    <property type="molecule type" value="Genomic_DNA"/>
</dbReference>
<dbReference type="InterPro" id="IPR002729">
    <property type="entry name" value="CRISPR-assoc_Cas1"/>
</dbReference>
<organism evidence="11 12">
    <name type="scientific">Paenibacillus pasadenensis</name>
    <dbReference type="NCBI Taxonomy" id="217090"/>
    <lineage>
        <taxon>Bacteria</taxon>
        <taxon>Bacillati</taxon>
        <taxon>Bacillota</taxon>
        <taxon>Bacilli</taxon>
        <taxon>Bacillales</taxon>
        <taxon>Paenibacillaceae</taxon>
        <taxon>Paenibacillus</taxon>
    </lineage>
</organism>
<keyword evidence="4 10" id="KW-0378">Hydrolase</keyword>
<evidence type="ECO:0000256" key="4">
    <source>
        <dbReference type="ARBA" id="ARBA00022801"/>
    </source>
</evidence>
<dbReference type="GO" id="GO:0046872">
    <property type="term" value="F:metal ion binding"/>
    <property type="evidence" value="ECO:0007669"/>
    <property type="project" value="UniProtKB-UniRule"/>
</dbReference>
<keyword evidence="1 10" id="KW-0540">Nuclease</keyword>
<accession>A0A2N5NBL9</accession>
<name>A0A2N5NBL9_9BACL</name>
<comment type="subunit">
    <text evidence="9 10">Homodimer, forms a heterotetramer with a Cas2 homodimer.</text>
</comment>
<dbReference type="GO" id="GO:0003677">
    <property type="term" value="F:DNA binding"/>
    <property type="evidence" value="ECO:0007669"/>
    <property type="project" value="UniProtKB-KW"/>
</dbReference>
<feature type="binding site" evidence="10">
    <location>
        <position position="249"/>
    </location>
    <ligand>
        <name>Mn(2+)</name>
        <dbReference type="ChEBI" id="CHEBI:29035"/>
    </ligand>
</feature>
<evidence type="ECO:0000256" key="3">
    <source>
        <dbReference type="ARBA" id="ARBA00022759"/>
    </source>
</evidence>
<dbReference type="RefSeq" id="WP_028598643.1">
    <property type="nucleotide sequence ID" value="NZ_BIMM01000028.1"/>
</dbReference>
<dbReference type="InterPro" id="IPR042206">
    <property type="entry name" value="CRISPR-assoc_Cas1_C"/>
</dbReference>
<dbReference type="GO" id="GO:0016787">
    <property type="term" value="F:hydrolase activity"/>
    <property type="evidence" value="ECO:0007669"/>
    <property type="project" value="UniProtKB-KW"/>
</dbReference>
<comment type="cofactor">
    <cofactor evidence="10">
        <name>Mg(2+)</name>
        <dbReference type="ChEBI" id="CHEBI:18420"/>
    </cofactor>
    <cofactor evidence="10">
        <name>Mn(2+)</name>
        <dbReference type="ChEBI" id="CHEBI:29035"/>
    </cofactor>
</comment>
<keyword evidence="2 10" id="KW-0479">Metal-binding</keyword>
<dbReference type="InterPro" id="IPR050646">
    <property type="entry name" value="Cas1"/>
</dbReference>
<dbReference type="HAMAP" id="MF_01470">
    <property type="entry name" value="Cas1"/>
    <property type="match status" value="1"/>
</dbReference>
<keyword evidence="5 10" id="KW-0460">Magnesium</keyword>
<keyword evidence="3 10" id="KW-0255">Endonuclease</keyword>
<evidence type="ECO:0000256" key="1">
    <source>
        <dbReference type="ARBA" id="ARBA00022722"/>
    </source>
</evidence>
<comment type="caution">
    <text evidence="11">The sequence shown here is derived from an EMBL/GenBank/DDBJ whole genome shotgun (WGS) entry which is preliminary data.</text>
</comment>
<feature type="binding site" evidence="10">
    <location>
        <position position="166"/>
    </location>
    <ligand>
        <name>Mn(2+)</name>
        <dbReference type="ChEBI" id="CHEBI:29035"/>
    </ligand>
</feature>
<evidence type="ECO:0000256" key="8">
    <source>
        <dbReference type="ARBA" id="ARBA00023211"/>
    </source>
</evidence>
<keyword evidence="7 10" id="KW-0238">DNA-binding</keyword>